<reference evidence="4" key="2">
    <citation type="submission" date="2021-09" db="EMBL/GenBank/DDBJ databases">
        <authorList>
            <person name="Gilroy R."/>
        </authorList>
    </citation>
    <scope>NUCLEOTIDE SEQUENCE</scope>
    <source>
        <strain evidence="4">ChiBcec21-2208</strain>
    </source>
</reference>
<proteinExistence type="predicted"/>
<dbReference type="PANTHER" id="PTHR30204:SF93">
    <property type="entry name" value="HTH MERR-TYPE DOMAIN-CONTAINING PROTEIN"/>
    <property type="match status" value="1"/>
</dbReference>
<dbReference type="CDD" id="cd00592">
    <property type="entry name" value="HTH_MerR-like"/>
    <property type="match status" value="1"/>
</dbReference>
<dbReference type="AlphaFoldDB" id="A0A921IHW4"/>
<comment type="caution">
    <text evidence="4">The sequence shown here is derived from an EMBL/GenBank/DDBJ whole genome shotgun (WGS) entry which is preliminary data.</text>
</comment>
<dbReference type="SUPFAM" id="SSF46955">
    <property type="entry name" value="Putative DNA-binding domain"/>
    <property type="match status" value="1"/>
</dbReference>
<dbReference type="InterPro" id="IPR009061">
    <property type="entry name" value="DNA-bd_dom_put_sf"/>
</dbReference>
<keyword evidence="2" id="KW-1133">Transmembrane helix</keyword>
<evidence type="ECO:0000313" key="5">
    <source>
        <dbReference type="Proteomes" id="UP000782880"/>
    </source>
</evidence>
<evidence type="ECO:0000256" key="1">
    <source>
        <dbReference type="ARBA" id="ARBA00023125"/>
    </source>
</evidence>
<dbReference type="GO" id="GO:0003677">
    <property type="term" value="F:DNA binding"/>
    <property type="evidence" value="ECO:0007669"/>
    <property type="project" value="UniProtKB-KW"/>
</dbReference>
<keyword evidence="1" id="KW-0238">DNA-binding</keyword>
<dbReference type="SMART" id="SM00422">
    <property type="entry name" value="HTH_MERR"/>
    <property type="match status" value="1"/>
</dbReference>
<dbReference type="EMBL" id="DYVE01000011">
    <property type="protein sequence ID" value="HJG27096.1"/>
    <property type="molecule type" value="Genomic_DNA"/>
</dbReference>
<feature type="domain" description="HTH merR-type" evidence="3">
    <location>
        <begin position="1"/>
        <end position="70"/>
    </location>
</feature>
<dbReference type="GO" id="GO:0003700">
    <property type="term" value="F:DNA-binding transcription factor activity"/>
    <property type="evidence" value="ECO:0007669"/>
    <property type="project" value="InterPro"/>
</dbReference>
<gene>
    <name evidence="4" type="ORF">K8V20_00390</name>
</gene>
<evidence type="ECO:0000259" key="3">
    <source>
        <dbReference type="PROSITE" id="PS50937"/>
    </source>
</evidence>
<dbReference type="PROSITE" id="PS50937">
    <property type="entry name" value="HTH_MERR_2"/>
    <property type="match status" value="1"/>
</dbReference>
<accession>A0A921IHW4</accession>
<dbReference type="InterPro" id="IPR047057">
    <property type="entry name" value="MerR_fam"/>
</dbReference>
<reference evidence="4" key="1">
    <citation type="journal article" date="2021" name="PeerJ">
        <title>Extensive microbial diversity within the chicken gut microbiome revealed by metagenomics and culture.</title>
        <authorList>
            <person name="Gilroy R."/>
            <person name="Ravi A."/>
            <person name="Getino M."/>
            <person name="Pursley I."/>
            <person name="Horton D.L."/>
            <person name="Alikhan N.F."/>
            <person name="Baker D."/>
            <person name="Gharbi K."/>
            <person name="Hall N."/>
            <person name="Watson M."/>
            <person name="Adriaenssens E.M."/>
            <person name="Foster-Nyarko E."/>
            <person name="Jarju S."/>
            <person name="Secka A."/>
            <person name="Antonio M."/>
            <person name="Oren A."/>
            <person name="Chaudhuri R.R."/>
            <person name="La Ragione R."/>
            <person name="Hildebrand F."/>
            <person name="Pallen M.J."/>
        </authorList>
    </citation>
    <scope>NUCLEOTIDE SEQUENCE</scope>
    <source>
        <strain evidence="4">ChiBcec21-2208</strain>
    </source>
</reference>
<protein>
    <submittedName>
        <fullName evidence="4">MerR family transcriptional regulator</fullName>
    </submittedName>
</protein>
<evidence type="ECO:0000256" key="2">
    <source>
        <dbReference type="SAM" id="Phobius"/>
    </source>
</evidence>
<feature type="non-terminal residue" evidence="4">
    <location>
        <position position="1"/>
    </location>
</feature>
<organism evidence="4 5">
    <name type="scientific">Subdoligranulum variabile</name>
    <dbReference type="NCBI Taxonomy" id="214851"/>
    <lineage>
        <taxon>Bacteria</taxon>
        <taxon>Bacillati</taxon>
        <taxon>Bacillota</taxon>
        <taxon>Clostridia</taxon>
        <taxon>Eubacteriales</taxon>
        <taxon>Oscillospiraceae</taxon>
        <taxon>Subdoligranulum</taxon>
    </lineage>
</organism>
<keyword evidence="2" id="KW-0812">Transmembrane</keyword>
<dbReference type="Pfam" id="PF13411">
    <property type="entry name" value="MerR_1"/>
    <property type="match status" value="1"/>
</dbReference>
<dbReference type="Proteomes" id="UP000782880">
    <property type="component" value="Unassembled WGS sequence"/>
</dbReference>
<keyword evidence="2" id="KW-0472">Membrane</keyword>
<evidence type="ECO:0000313" key="4">
    <source>
        <dbReference type="EMBL" id="HJG27096.1"/>
    </source>
</evidence>
<dbReference type="PANTHER" id="PTHR30204">
    <property type="entry name" value="REDOX-CYCLING DRUG-SENSING TRANSCRIPTIONAL ACTIVATOR SOXR"/>
    <property type="match status" value="1"/>
</dbReference>
<dbReference type="InterPro" id="IPR000551">
    <property type="entry name" value="MerR-type_HTH_dom"/>
</dbReference>
<dbReference type="Gene3D" id="1.10.1660.10">
    <property type="match status" value="1"/>
</dbReference>
<name>A0A921IHW4_9FIRM</name>
<feature type="transmembrane region" description="Helical" evidence="2">
    <location>
        <begin position="236"/>
        <end position="255"/>
    </location>
</feature>
<feature type="transmembrane region" description="Helical" evidence="2">
    <location>
        <begin position="261"/>
        <end position="282"/>
    </location>
</feature>
<dbReference type="PRINTS" id="PR00040">
    <property type="entry name" value="HTHMERR"/>
</dbReference>
<sequence>VMNIKQASDASGISSRNIRYYEQAGLLCPARDPQNDYRTYTEQDIRTLKLIRMLRMLGVPLEEIRPILQGEVPLYRAAEQQAQRLQQQAQELEAARRFCCQLQENHTETASLDVDACLAHMQTTAADGWFTGWLRDYRTMTRAEHRYSFTFTPDLPVTTPAEFTDALFAYAKEQNLNLVVTKEGMVPHFTIDGVEYRAIRRYYPFRGIPTARIRCVLCDPDFSPAQTSLRMQFMRLIHYAAPALAATAVALLFLIPRGLLTTWWGLLLLVGCIAAGICSAWYNTHLFYNDKDHQPHYR</sequence>